<gene>
    <name evidence="2" type="ORF">LCMAC202_01260</name>
</gene>
<dbReference type="Pfam" id="PF00535">
    <property type="entry name" value="Glycos_transf_2"/>
    <property type="match status" value="1"/>
</dbReference>
<organism evidence="2">
    <name type="scientific">Marseillevirus LCMAC202</name>
    <dbReference type="NCBI Taxonomy" id="2506606"/>
    <lineage>
        <taxon>Viruses</taxon>
        <taxon>Varidnaviria</taxon>
        <taxon>Bamfordvirae</taxon>
        <taxon>Nucleocytoviricota</taxon>
        <taxon>Megaviricetes</taxon>
        <taxon>Pimascovirales</taxon>
        <taxon>Pimascovirales incertae sedis</taxon>
        <taxon>Marseilleviridae</taxon>
    </lineage>
</organism>
<dbReference type="InterPro" id="IPR029044">
    <property type="entry name" value="Nucleotide-diphossugar_trans"/>
</dbReference>
<proteinExistence type="predicted"/>
<dbReference type="InterPro" id="IPR001173">
    <property type="entry name" value="Glyco_trans_2-like"/>
</dbReference>
<keyword evidence="2" id="KW-0808">Transferase</keyword>
<evidence type="ECO:0000313" key="2">
    <source>
        <dbReference type="EMBL" id="QBK87790.1"/>
    </source>
</evidence>
<sequence>MGKKKNCNAVAHKCRLRKGKYRKAKIVTHQNGAMDLVLPDIPEEELQQILPNVSIVTITKDRGAFAGILLYNWMNIKYPREKLEWVILDDSEHRTDYDLEDYLPPDDPYIKYVKLDRWCPVAEKRNKAVELASHEFIVHMDDDDYYFPDHVLAKIRILLQYNCQGVHSLPIGVYDMMERSSYIFDPTGKADIDTNDVAEATLAYRKDYWRNHKFVSDNPEGMGEGRGFIGKRFSKWVNLHFMFNMISITHSKNVTGHGRRFINENLDTVQTGRFEDVFPPAFNLNLDNIRKILAAEYVQPDIPAHYEKELRSF</sequence>
<evidence type="ECO:0000259" key="1">
    <source>
        <dbReference type="Pfam" id="PF00535"/>
    </source>
</evidence>
<dbReference type="CDD" id="cd00761">
    <property type="entry name" value="Glyco_tranf_GTA_type"/>
    <property type="match status" value="1"/>
</dbReference>
<dbReference type="SUPFAM" id="SSF53448">
    <property type="entry name" value="Nucleotide-diphospho-sugar transferases"/>
    <property type="match status" value="1"/>
</dbReference>
<dbReference type="GO" id="GO:0016740">
    <property type="term" value="F:transferase activity"/>
    <property type="evidence" value="ECO:0007669"/>
    <property type="project" value="UniProtKB-KW"/>
</dbReference>
<protein>
    <submittedName>
        <fullName evidence="2">Glycosyl transferase family 2</fullName>
    </submittedName>
</protein>
<dbReference type="Gene3D" id="3.90.550.10">
    <property type="entry name" value="Spore Coat Polysaccharide Biosynthesis Protein SpsA, Chain A"/>
    <property type="match status" value="1"/>
</dbReference>
<feature type="domain" description="Glycosyltransferase 2-like" evidence="1">
    <location>
        <begin position="54"/>
        <end position="163"/>
    </location>
</feature>
<name>A0A481YXP7_9VIRU</name>
<dbReference type="EMBL" id="MK500369">
    <property type="protein sequence ID" value="QBK87790.1"/>
    <property type="molecule type" value="Genomic_DNA"/>
</dbReference>
<accession>A0A481YXP7</accession>
<reference evidence="2" key="1">
    <citation type="journal article" date="2019" name="MBio">
        <title>Virus Genomes from Deep Sea Sediments Expand the Ocean Megavirome and Support Independent Origins of Viral Gigantism.</title>
        <authorList>
            <person name="Backstrom D."/>
            <person name="Yutin N."/>
            <person name="Jorgensen S.L."/>
            <person name="Dharamshi J."/>
            <person name="Homa F."/>
            <person name="Zaremba-Niedwiedzka K."/>
            <person name="Spang A."/>
            <person name="Wolf Y.I."/>
            <person name="Koonin E.V."/>
            <person name="Ettema T.J."/>
        </authorList>
    </citation>
    <scope>NUCLEOTIDE SEQUENCE</scope>
</reference>